<keyword evidence="2 3" id="KW-0040">ANK repeat</keyword>
<reference evidence="5" key="1">
    <citation type="submission" date="2023-01" db="EMBL/GenBank/DDBJ databases">
        <title>Metagenome sequencing of chrysophaentin producing Chrysophaeum taylorii.</title>
        <authorList>
            <person name="Davison J."/>
            <person name="Bewley C."/>
        </authorList>
    </citation>
    <scope>NUCLEOTIDE SEQUENCE</scope>
    <source>
        <strain evidence="5">NIES-1699</strain>
    </source>
</reference>
<proteinExistence type="predicted"/>
<dbReference type="Pfam" id="PF00023">
    <property type="entry name" value="Ank"/>
    <property type="match status" value="1"/>
</dbReference>
<dbReference type="PROSITE" id="PS50088">
    <property type="entry name" value="ANK_REPEAT"/>
    <property type="match status" value="2"/>
</dbReference>
<dbReference type="EMBL" id="JAQMWT010000435">
    <property type="protein sequence ID" value="KAJ8601392.1"/>
    <property type="molecule type" value="Genomic_DNA"/>
</dbReference>
<evidence type="ECO:0000256" key="2">
    <source>
        <dbReference type="ARBA" id="ARBA00023043"/>
    </source>
</evidence>
<comment type="caution">
    <text evidence="5">The sequence shown here is derived from an EMBL/GenBank/DDBJ whole genome shotgun (WGS) entry which is preliminary data.</text>
</comment>
<accession>A0AAD7XHA0</accession>
<gene>
    <name evidence="5" type="ORF">CTAYLR_005001</name>
</gene>
<keyword evidence="6" id="KW-1185">Reference proteome</keyword>
<evidence type="ECO:0000313" key="6">
    <source>
        <dbReference type="Proteomes" id="UP001230188"/>
    </source>
</evidence>
<dbReference type="InterPro" id="IPR036770">
    <property type="entry name" value="Ankyrin_rpt-contain_sf"/>
</dbReference>
<feature type="region of interest" description="Disordered" evidence="4">
    <location>
        <begin position="770"/>
        <end position="796"/>
    </location>
</feature>
<organism evidence="5 6">
    <name type="scientific">Chrysophaeum taylorii</name>
    <dbReference type="NCBI Taxonomy" id="2483200"/>
    <lineage>
        <taxon>Eukaryota</taxon>
        <taxon>Sar</taxon>
        <taxon>Stramenopiles</taxon>
        <taxon>Ochrophyta</taxon>
        <taxon>Pelagophyceae</taxon>
        <taxon>Pelagomonadales</taxon>
        <taxon>Pelagomonadaceae</taxon>
        <taxon>Chrysophaeum</taxon>
    </lineage>
</organism>
<feature type="compositionally biased region" description="Basic and acidic residues" evidence="4">
    <location>
        <begin position="704"/>
        <end position="715"/>
    </location>
</feature>
<evidence type="ECO:0000256" key="1">
    <source>
        <dbReference type="ARBA" id="ARBA00022737"/>
    </source>
</evidence>
<dbReference type="SUPFAM" id="SSF48403">
    <property type="entry name" value="Ankyrin repeat"/>
    <property type="match status" value="1"/>
</dbReference>
<name>A0AAD7XHA0_9STRA</name>
<dbReference type="PANTHER" id="PTHR24201">
    <property type="entry name" value="ANK_REP_REGION DOMAIN-CONTAINING PROTEIN"/>
    <property type="match status" value="1"/>
</dbReference>
<dbReference type="GO" id="GO:0005634">
    <property type="term" value="C:nucleus"/>
    <property type="evidence" value="ECO:0007669"/>
    <property type="project" value="TreeGrafter"/>
</dbReference>
<dbReference type="SMART" id="SM00248">
    <property type="entry name" value="ANK"/>
    <property type="match status" value="2"/>
</dbReference>
<keyword evidence="1" id="KW-0677">Repeat</keyword>
<dbReference type="InterPro" id="IPR050776">
    <property type="entry name" value="Ank_Repeat/CDKN_Inhibitor"/>
</dbReference>
<feature type="region of interest" description="Disordered" evidence="4">
    <location>
        <begin position="594"/>
        <end position="614"/>
    </location>
</feature>
<evidence type="ECO:0000313" key="5">
    <source>
        <dbReference type="EMBL" id="KAJ8601392.1"/>
    </source>
</evidence>
<feature type="compositionally biased region" description="Basic residues" evidence="4">
    <location>
        <begin position="494"/>
        <end position="503"/>
    </location>
</feature>
<dbReference type="Pfam" id="PF13857">
    <property type="entry name" value="Ank_5"/>
    <property type="match status" value="1"/>
</dbReference>
<feature type="region of interest" description="Disordered" evidence="4">
    <location>
        <begin position="470"/>
        <end position="530"/>
    </location>
</feature>
<dbReference type="Gene3D" id="1.25.40.20">
    <property type="entry name" value="Ankyrin repeat-containing domain"/>
    <property type="match status" value="1"/>
</dbReference>
<evidence type="ECO:0000256" key="4">
    <source>
        <dbReference type="SAM" id="MobiDB-lite"/>
    </source>
</evidence>
<evidence type="ECO:0000256" key="3">
    <source>
        <dbReference type="PROSITE-ProRule" id="PRU00023"/>
    </source>
</evidence>
<feature type="compositionally biased region" description="Low complexity" evidence="4">
    <location>
        <begin position="605"/>
        <end position="614"/>
    </location>
</feature>
<feature type="repeat" description="ANK" evidence="3">
    <location>
        <begin position="301"/>
        <end position="333"/>
    </location>
</feature>
<dbReference type="PROSITE" id="PS50297">
    <property type="entry name" value="ANK_REP_REGION"/>
    <property type="match status" value="2"/>
</dbReference>
<feature type="repeat" description="ANK" evidence="3">
    <location>
        <begin position="209"/>
        <end position="241"/>
    </location>
</feature>
<protein>
    <submittedName>
        <fullName evidence="5">Uncharacterized protein</fullName>
    </submittedName>
</protein>
<dbReference type="AlphaFoldDB" id="A0AAD7XHA0"/>
<feature type="region of interest" description="Disordered" evidence="4">
    <location>
        <begin position="704"/>
        <end position="758"/>
    </location>
</feature>
<sequence length="825" mass="93197">MTDDEKNKPWSALDFLGKYHKSRIRARYPIIGTAVASDLARETRRVEREAELEDALRTIANKYGTNVRPKILQATREWGMRVEQRVGGTLAKVGQVLDELESEFALVAGTAEEAKEVPVEEPPGDGEYEGEHEVYEISDAEAAASAAAAALEAETARRVDASWWTHVLRLDVDGVETMLKAGYMRIDAPKPHSHAEHYGCGRAYQTQGARHSPLHVAVRAGEVEMVQVLLYYGANPDVANEFGDAPVLLSWVFWHPSHATLRETLRDDETRQKALKHEETTVAILVALLSHGARVDAKRSDGSTALHEAARKGPARAVRTLLLYGADHLQCDNQGETPVGIAVDRLEKEKRDAMLSDGRRKRPRDDVDEIAHLLSRWTRVKEEQKFDEFLQQWWNWMAKDDHTLHEGLSANRIIESTQLDLAQRQLALALKTRKYGMPYWTYDAVRRTVCCPQRQHRHQALAELQEHLQDDDHPLIPGGHNSAPPFLPTNENTKRRRRRRRPREGRNEQQSCTPFARRRARERPASETEPLSVPLDKYLLLEVKPPFVETLEDKGHRAVRSERDNVLARMKEKDAARRREKRERHRLQRLIGKKGLFPAEEDPSHSSSLFSGHSRWSSSLSSRRALAARAICNDGLNEGSYERSAMSSSLLHQATKPTPATMGGVVAINEINAQLANLEAYARATDERQRVAASNPLARARANIERRIKGSRGSEEVDDEPLGLDRGARNRRAGARARERNDATHLPPAPPSVDDNIRDENRVTSISERAHQAFPWEYHDPGDENGPDSDYLGPTRPNNRAIVPTTQFACDLQQRPQYHRELIAL</sequence>
<dbReference type="Proteomes" id="UP001230188">
    <property type="component" value="Unassembled WGS sequence"/>
</dbReference>
<dbReference type="InterPro" id="IPR002110">
    <property type="entry name" value="Ankyrin_rpt"/>
</dbReference>
<dbReference type="PANTHER" id="PTHR24201:SF14">
    <property type="entry name" value="CYCLIN-DEPENDENT KINASE 4 INHIBITOR C-LIKE"/>
    <property type="match status" value="1"/>
</dbReference>